<proteinExistence type="predicted"/>
<keyword evidence="3" id="KW-1185">Reference proteome</keyword>
<dbReference type="AlphaFoldDB" id="A0A5B6WMD6"/>
<protein>
    <submittedName>
        <fullName evidence="2">Reverse transcriptase</fullName>
    </submittedName>
</protein>
<gene>
    <name evidence="2" type="ORF">EPI10_005239</name>
</gene>
<dbReference type="Proteomes" id="UP000325315">
    <property type="component" value="Unassembled WGS sequence"/>
</dbReference>
<feature type="region of interest" description="Disordered" evidence="1">
    <location>
        <begin position="1"/>
        <end position="34"/>
    </location>
</feature>
<feature type="compositionally biased region" description="Basic and acidic residues" evidence="1">
    <location>
        <begin position="12"/>
        <end position="23"/>
    </location>
</feature>
<sequence length="137" mass="15729">MKEIVLRSGKPKNFDTRGDRENAECLQEEPPEANKELEPKEVIELAVKSKNESTKEPAITEVPFPSRLGKKQRWDEDEFVSFLNLFKTLNINFPLIELIEKVPKYTQFLKEIMSSCRKIKIGEQANISASCSSILSR</sequence>
<organism evidence="2 3">
    <name type="scientific">Gossypium australe</name>
    <dbReference type="NCBI Taxonomy" id="47621"/>
    <lineage>
        <taxon>Eukaryota</taxon>
        <taxon>Viridiplantae</taxon>
        <taxon>Streptophyta</taxon>
        <taxon>Embryophyta</taxon>
        <taxon>Tracheophyta</taxon>
        <taxon>Spermatophyta</taxon>
        <taxon>Magnoliopsida</taxon>
        <taxon>eudicotyledons</taxon>
        <taxon>Gunneridae</taxon>
        <taxon>Pentapetalae</taxon>
        <taxon>rosids</taxon>
        <taxon>malvids</taxon>
        <taxon>Malvales</taxon>
        <taxon>Malvaceae</taxon>
        <taxon>Malvoideae</taxon>
        <taxon>Gossypium</taxon>
    </lineage>
</organism>
<dbReference type="GO" id="GO:0003964">
    <property type="term" value="F:RNA-directed DNA polymerase activity"/>
    <property type="evidence" value="ECO:0007669"/>
    <property type="project" value="UniProtKB-KW"/>
</dbReference>
<keyword evidence="2" id="KW-0808">Transferase</keyword>
<keyword evidence="2" id="KW-0548">Nucleotidyltransferase</keyword>
<reference evidence="3" key="1">
    <citation type="journal article" date="2019" name="Plant Biotechnol. J.">
        <title>Genome sequencing of the Australian wild diploid species Gossypium australe highlights disease resistance and delayed gland morphogenesis.</title>
        <authorList>
            <person name="Cai Y."/>
            <person name="Cai X."/>
            <person name="Wang Q."/>
            <person name="Wang P."/>
            <person name="Zhang Y."/>
            <person name="Cai C."/>
            <person name="Xu Y."/>
            <person name="Wang K."/>
            <person name="Zhou Z."/>
            <person name="Wang C."/>
            <person name="Geng S."/>
            <person name="Li B."/>
            <person name="Dong Q."/>
            <person name="Hou Y."/>
            <person name="Wang H."/>
            <person name="Ai P."/>
            <person name="Liu Z."/>
            <person name="Yi F."/>
            <person name="Sun M."/>
            <person name="An G."/>
            <person name="Cheng J."/>
            <person name="Zhang Y."/>
            <person name="Shi Q."/>
            <person name="Xie Y."/>
            <person name="Shi X."/>
            <person name="Chang Y."/>
            <person name="Huang F."/>
            <person name="Chen Y."/>
            <person name="Hong S."/>
            <person name="Mi L."/>
            <person name="Sun Q."/>
            <person name="Zhang L."/>
            <person name="Zhou B."/>
            <person name="Peng R."/>
            <person name="Zhang X."/>
            <person name="Liu F."/>
        </authorList>
    </citation>
    <scope>NUCLEOTIDE SEQUENCE [LARGE SCALE GENOMIC DNA]</scope>
    <source>
        <strain evidence="3">cv. PA1801</strain>
    </source>
</reference>
<keyword evidence="2" id="KW-0695">RNA-directed DNA polymerase</keyword>
<accession>A0A5B6WMD6</accession>
<dbReference type="EMBL" id="SMMG02000002">
    <property type="protein sequence ID" value="KAA3483041.1"/>
    <property type="molecule type" value="Genomic_DNA"/>
</dbReference>
<evidence type="ECO:0000313" key="2">
    <source>
        <dbReference type="EMBL" id="KAA3483041.1"/>
    </source>
</evidence>
<evidence type="ECO:0000313" key="3">
    <source>
        <dbReference type="Proteomes" id="UP000325315"/>
    </source>
</evidence>
<name>A0A5B6WMD6_9ROSI</name>
<comment type="caution">
    <text evidence="2">The sequence shown here is derived from an EMBL/GenBank/DDBJ whole genome shotgun (WGS) entry which is preliminary data.</text>
</comment>
<evidence type="ECO:0000256" key="1">
    <source>
        <dbReference type="SAM" id="MobiDB-lite"/>
    </source>
</evidence>